<organism evidence="2 3">
    <name type="scientific">Pigmentiphaga humi</name>
    <dbReference type="NCBI Taxonomy" id="2478468"/>
    <lineage>
        <taxon>Bacteria</taxon>
        <taxon>Pseudomonadati</taxon>
        <taxon>Pseudomonadota</taxon>
        <taxon>Betaproteobacteria</taxon>
        <taxon>Burkholderiales</taxon>
        <taxon>Alcaligenaceae</taxon>
        <taxon>Pigmentiphaga</taxon>
    </lineage>
</organism>
<dbReference type="Gene3D" id="3.40.190.150">
    <property type="entry name" value="Bordetella uptake gene, domain 1"/>
    <property type="match status" value="1"/>
</dbReference>
<keyword evidence="2" id="KW-0675">Receptor</keyword>
<evidence type="ECO:0000256" key="1">
    <source>
        <dbReference type="ARBA" id="ARBA00006987"/>
    </source>
</evidence>
<dbReference type="InterPro" id="IPR042100">
    <property type="entry name" value="Bug_dom1"/>
</dbReference>
<sequence>MDRRQFLGAAAVCPVLATRPAWAQPDFPARPVKIIVPFPPGALTDSLARQLAGRLQEAWHQPVVVENRAGASGNIGAESVYRAAPDGYTLLFTPHATLTLAKMLTPQIAFDPDAMTPVSMVTRSIVLLLASSKVPADNVAQLVAYAKANPGKLNFASTGVGSTAHLANELFFRMAGVSGVNVPYQGVAPATTALLGGEVDLFFDAMGNSLPNIRAGKLKVIGVAADRRNDALPGVATVGEALPGFSVPLWTGLACPPKTPAPLAEGIAREVGRALTHPDFARRFANTPGLEAVGSTPAEMQRAVEAERARWADIIKLTTVKGA</sequence>
<dbReference type="Gene3D" id="3.40.190.10">
    <property type="entry name" value="Periplasmic binding protein-like II"/>
    <property type="match status" value="1"/>
</dbReference>
<protein>
    <submittedName>
        <fullName evidence="2">Tripartite tricarboxylate transporter family receptor</fullName>
    </submittedName>
</protein>
<dbReference type="PIRSF" id="PIRSF017082">
    <property type="entry name" value="YflP"/>
    <property type="match status" value="1"/>
</dbReference>
<dbReference type="PANTHER" id="PTHR42928">
    <property type="entry name" value="TRICARBOXYLATE-BINDING PROTEIN"/>
    <property type="match status" value="1"/>
</dbReference>
<proteinExistence type="inferred from homology"/>
<dbReference type="InterPro" id="IPR005064">
    <property type="entry name" value="BUG"/>
</dbReference>
<dbReference type="AlphaFoldDB" id="A0A3P4B3A0"/>
<evidence type="ECO:0000313" key="3">
    <source>
        <dbReference type="Proteomes" id="UP000277294"/>
    </source>
</evidence>
<dbReference type="Proteomes" id="UP000277294">
    <property type="component" value="Unassembled WGS sequence"/>
</dbReference>
<dbReference type="CDD" id="cd07012">
    <property type="entry name" value="PBP2_Bug_TTT"/>
    <property type="match status" value="1"/>
</dbReference>
<dbReference type="SUPFAM" id="SSF53850">
    <property type="entry name" value="Periplasmic binding protein-like II"/>
    <property type="match status" value="1"/>
</dbReference>
<gene>
    <name evidence="2" type="ORF">PIGHUM_02850</name>
</gene>
<dbReference type="Pfam" id="PF03401">
    <property type="entry name" value="TctC"/>
    <property type="match status" value="1"/>
</dbReference>
<accession>A0A3P4B3A0</accession>
<evidence type="ECO:0000313" key="2">
    <source>
        <dbReference type="EMBL" id="VCU70774.1"/>
    </source>
</evidence>
<keyword evidence="3" id="KW-1185">Reference proteome</keyword>
<reference evidence="2 3" key="1">
    <citation type="submission" date="2018-10" db="EMBL/GenBank/DDBJ databases">
        <authorList>
            <person name="Criscuolo A."/>
        </authorList>
    </citation>
    <scope>NUCLEOTIDE SEQUENCE [LARGE SCALE GENOMIC DNA]</scope>
    <source>
        <strain evidence="2">DnA1</strain>
    </source>
</reference>
<name>A0A3P4B3A0_9BURK</name>
<comment type="similarity">
    <text evidence="1">Belongs to the UPF0065 (bug) family.</text>
</comment>
<dbReference type="EMBL" id="UWPJ01000023">
    <property type="protein sequence ID" value="VCU70774.1"/>
    <property type="molecule type" value="Genomic_DNA"/>
</dbReference>
<dbReference type="PANTHER" id="PTHR42928:SF5">
    <property type="entry name" value="BLR1237 PROTEIN"/>
    <property type="match status" value="1"/>
</dbReference>